<evidence type="ECO:0000256" key="7">
    <source>
        <dbReference type="SAM" id="MobiDB-lite"/>
    </source>
</evidence>
<sequence length="730" mass="80574">MSGSNTPHSPLTCPNLSQQGTPRQAGTPRAVARLLQKTCSGISNNSLAGGSEETAPLTPSQNDDPEYGSPDSDLALEIARGQARLASLVNSEYGSRNSYAASPQVDQNKDGSTRDMEEYEYDGQDDLELSLGEEEEEYLDEDEEYISGGEGDTMHSNLAAGINLELKTPPQLQPEMTGSPFVTPCTQDRVRHTPGMRSSQIRRNRPEAPERSSLTQPLQIPQEVLDRVESLGGEMPALQKFFLWTGIGLDFISKISLSRELGRFAVKRNWGWFSLVLGFFVLSGCITTTYWLTHYPKPKPNKDPTKYEARIFGFSKTDFKIFVRNFGAVCAFFQLGTAFAAARTLRTTVVRQRSAEMDLRGMRLVDTVFLTLSIATLQVYIGIKCSDPELMCRGREGFDVWLLFSTLSCIVSAALCYLSLDLQDRWLKEPRHWAEMICIVLYHIFSIAARVVTVGLFAAVVGGWVFLMFGIHALAISLMLRFPMLPPLRGVWDKVARTTKVTAFGRELVVPAADDVKLLWAVLIWPPACFVSDGTDRNGQFWWRVRMCPRRAFGSLCLHSSLVAFPLHSLLVALEAAVMLSMVSAIGLPDHMHVFSGITMTLTILWLASALMWISMVYVILPSYDFHPPTANDKRASVTNLSASVVNQLDFSSAADPAIRDSDGSMKASGSIACENSGKNGTSQDGKVLNPSSRNPLQSLTNLKQADEDRQYLSVPVGYSLQLPDGILSM</sequence>
<feature type="transmembrane region" description="Helical" evidence="8">
    <location>
        <begin position="270"/>
        <end position="292"/>
    </location>
</feature>
<feature type="transmembrane region" description="Helical" evidence="8">
    <location>
        <begin position="552"/>
        <end position="574"/>
    </location>
</feature>
<keyword evidence="10" id="KW-1185">Reference proteome</keyword>
<dbReference type="PANTHER" id="PTHR16024">
    <property type="entry name" value="XK-RELATED PROTEIN"/>
    <property type="match status" value="1"/>
</dbReference>
<comment type="subcellular location">
    <subcellularLocation>
        <location evidence="1">Cell membrane</location>
        <topology evidence="1">Multi-pass membrane protein</topology>
    </subcellularLocation>
</comment>
<dbReference type="GO" id="GO:0005886">
    <property type="term" value="C:plasma membrane"/>
    <property type="evidence" value="ECO:0007669"/>
    <property type="project" value="UniProtKB-SubCell"/>
</dbReference>
<gene>
    <name evidence="9" type="ORF">CYMTET_42469</name>
</gene>
<keyword evidence="3" id="KW-1003">Cell membrane</keyword>
<dbReference type="InterPro" id="IPR018629">
    <property type="entry name" value="XK-rel"/>
</dbReference>
<dbReference type="Pfam" id="PF09815">
    <property type="entry name" value="XK-related"/>
    <property type="match status" value="1"/>
</dbReference>
<protein>
    <recommendedName>
        <fullName evidence="11">XK-related protein</fullName>
    </recommendedName>
</protein>
<feature type="compositionally biased region" description="Polar residues" evidence="7">
    <location>
        <begin position="677"/>
        <end position="698"/>
    </location>
</feature>
<feature type="compositionally biased region" description="Polar residues" evidence="7">
    <location>
        <begin position="1"/>
        <end position="24"/>
    </location>
</feature>
<comment type="caution">
    <text evidence="9">The sequence shown here is derived from an EMBL/GenBank/DDBJ whole genome shotgun (WGS) entry which is preliminary data.</text>
</comment>
<keyword evidence="5 8" id="KW-1133">Transmembrane helix</keyword>
<evidence type="ECO:0000256" key="6">
    <source>
        <dbReference type="ARBA" id="ARBA00023136"/>
    </source>
</evidence>
<feature type="compositionally biased region" description="Polar residues" evidence="7">
    <location>
        <begin position="37"/>
        <end position="48"/>
    </location>
</feature>
<feature type="transmembrane region" description="Helical" evidence="8">
    <location>
        <begin position="363"/>
        <end position="381"/>
    </location>
</feature>
<feature type="transmembrane region" description="Helical" evidence="8">
    <location>
        <begin position="401"/>
        <end position="420"/>
    </location>
</feature>
<evidence type="ECO:0008006" key="11">
    <source>
        <dbReference type="Google" id="ProtNLM"/>
    </source>
</evidence>
<evidence type="ECO:0000256" key="5">
    <source>
        <dbReference type="ARBA" id="ARBA00022989"/>
    </source>
</evidence>
<feature type="transmembrane region" description="Helical" evidence="8">
    <location>
        <begin position="457"/>
        <end position="480"/>
    </location>
</feature>
<feature type="transmembrane region" description="Helical" evidence="8">
    <location>
        <begin position="594"/>
        <end position="621"/>
    </location>
</feature>
<evidence type="ECO:0000313" key="10">
    <source>
        <dbReference type="Proteomes" id="UP001190700"/>
    </source>
</evidence>
<keyword evidence="4 8" id="KW-0812">Transmembrane</keyword>
<feature type="transmembrane region" description="Helical" evidence="8">
    <location>
        <begin position="432"/>
        <end position="451"/>
    </location>
</feature>
<reference evidence="9 10" key="1">
    <citation type="journal article" date="2015" name="Genome Biol. Evol.">
        <title>Comparative Genomics of a Bacterivorous Green Alga Reveals Evolutionary Causalities and Consequences of Phago-Mixotrophic Mode of Nutrition.</title>
        <authorList>
            <person name="Burns J.A."/>
            <person name="Paasch A."/>
            <person name="Narechania A."/>
            <person name="Kim E."/>
        </authorList>
    </citation>
    <scope>NUCLEOTIDE SEQUENCE [LARGE SCALE GENOMIC DNA]</scope>
    <source>
        <strain evidence="9 10">PLY_AMNH</strain>
    </source>
</reference>
<feature type="compositionally biased region" description="Polar residues" evidence="7">
    <location>
        <begin position="92"/>
        <end position="106"/>
    </location>
</feature>
<feature type="region of interest" description="Disordered" evidence="7">
    <location>
        <begin position="92"/>
        <end position="114"/>
    </location>
</feature>
<proteinExistence type="inferred from homology"/>
<keyword evidence="6 8" id="KW-0472">Membrane</keyword>
<name>A0AAE0C673_9CHLO</name>
<comment type="similarity">
    <text evidence="2">Belongs to the XK family.</text>
</comment>
<evidence type="ECO:0000256" key="8">
    <source>
        <dbReference type="SAM" id="Phobius"/>
    </source>
</evidence>
<evidence type="ECO:0000256" key="2">
    <source>
        <dbReference type="ARBA" id="ARBA00008789"/>
    </source>
</evidence>
<accession>A0AAE0C673</accession>
<feature type="region of interest" description="Disordered" evidence="7">
    <location>
        <begin position="661"/>
        <end position="698"/>
    </location>
</feature>
<organism evidence="9 10">
    <name type="scientific">Cymbomonas tetramitiformis</name>
    <dbReference type="NCBI Taxonomy" id="36881"/>
    <lineage>
        <taxon>Eukaryota</taxon>
        <taxon>Viridiplantae</taxon>
        <taxon>Chlorophyta</taxon>
        <taxon>Pyramimonadophyceae</taxon>
        <taxon>Pyramimonadales</taxon>
        <taxon>Pyramimonadaceae</taxon>
        <taxon>Cymbomonas</taxon>
    </lineage>
</organism>
<evidence type="ECO:0000256" key="1">
    <source>
        <dbReference type="ARBA" id="ARBA00004651"/>
    </source>
</evidence>
<evidence type="ECO:0000313" key="9">
    <source>
        <dbReference type="EMBL" id="KAK3248052.1"/>
    </source>
</evidence>
<dbReference type="AlphaFoldDB" id="A0AAE0C673"/>
<feature type="transmembrane region" description="Helical" evidence="8">
    <location>
        <begin position="241"/>
        <end position="258"/>
    </location>
</feature>
<dbReference type="InterPro" id="IPR050895">
    <property type="entry name" value="XK-related_scramblase"/>
</dbReference>
<evidence type="ECO:0000256" key="3">
    <source>
        <dbReference type="ARBA" id="ARBA00022475"/>
    </source>
</evidence>
<feature type="transmembrane region" description="Helical" evidence="8">
    <location>
        <begin position="321"/>
        <end position="342"/>
    </location>
</feature>
<dbReference type="Proteomes" id="UP001190700">
    <property type="component" value="Unassembled WGS sequence"/>
</dbReference>
<dbReference type="EMBL" id="LGRX02028455">
    <property type="protein sequence ID" value="KAK3248052.1"/>
    <property type="molecule type" value="Genomic_DNA"/>
</dbReference>
<feature type="region of interest" description="Disordered" evidence="7">
    <location>
        <begin position="178"/>
        <end position="217"/>
    </location>
</feature>
<dbReference type="PANTHER" id="PTHR16024:SF28">
    <property type="entry name" value="XK-RELATED PROTEIN"/>
    <property type="match status" value="1"/>
</dbReference>
<evidence type="ECO:0000256" key="4">
    <source>
        <dbReference type="ARBA" id="ARBA00022692"/>
    </source>
</evidence>
<feature type="region of interest" description="Disordered" evidence="7">
    <location>
        <begin position="1"/>
        <end position="74"/>
    </location>
</feature>